<dbReference type="SUPFAM" id="SSF88659">
    <property type="entry name" value="Sigma3 and sigma4 domains of RNA polymerase sigma factors"/>
    <property type="match status" value="1"/>
</dbReference>
<dbReference type="InterPro" id="IPR013324">
    <property type="entry name" value="RNA_pol_sigma_r3/r4-like"/>
</dbReference>
<dbReference type="Proteomes" id="UP000708576">
    <property type="component" value="Unassembled WGS sequence"/>
</dbReference>
<dbReference type="InterPro" id="IPR036388">
    <property type="entry name" value="WH-like_DNA-bd_sf"/>
</dbReference>
<keyword evidence="4" id="KW-1185">Reference proteome</keyword>
<dbReference type="HAMAP" id="MF_00674">
    <property type="entry name" value="UPF0251"/>
    <property type="match status" value="1"/>
</dbReference>
<evidence type="ECO:0000256" key="2">
    <source>
        <dbReference type="HAMAP-Rule" id="MF_00674"/>
    </source>
</evidence>
<comment type="similarity">
    <text evidence="1 2">Belongs to the UPF0251 family.</text>
</comment>
<dbReference type="Gene3D" id="1.10.10.10">
    <property type="entry name" value="Winged helix-like DNA-binding domain superfamily/Winged helix DNA-binding domain"/>
    <property type="match status" value="1"/>
</dbReference>
<gene>
    <name evidence="3" type="ORF">KEM10_09865</name>
</gene>
<dbReference type="Pfam" id="PF02001">
    <property type="entry name" value="DUF134"/>
    <property type="match status" value="1"/>
</dbReference>
<accession>A0ABS5JUN4</accession>
<sequence>MPRKKTYRHICGKPSITYFKPAGVPLRDITETELTLDEYESIRLADYEGLYQEEAAKLMNISRQTFGRIISSAHQKIAQALINGNAIAIKDKPDE</sequence>
<proteinExistence type="inferred from homology"/>
<protein>
    <recommendedName>
        <fullName evidence="2">UPF0251 protein KEM10_09865</fullName>
    </recommendedName>
</protein>
<dbReference type="RefSeq" id="WP_212215817.1">
    <property type="nucleotide sequence ID" value="NZ_JAGUCO010000005.1"/>
</dbReference>
<evidence type="ECO:0000313" key="3">
    <source>
        <dbReference type="EMBL" id="MBS2098584.1"/>
    </source>
</evidence>
<dbReference type="EMBL" id="JAGUCO010000005">
    <property type="protein sequence ID" value="MBS2098584.1"/>
    <property type="molecule type" value="Genomic_DNA"/>
</dbReference>
<evidence type="ECO:0000313" key="4">
    <source>
        <dbReference type="Proteomes" id="UP000708576"/>
    </source>
</evidence>
<dbReference type="PANTHER" id="PTHR37478:SF2">
    <property type="entry name" value="UPF0251 PROTEIN TK0562"/>
    <property type="match status" value="1"/>
</dbReference>
<dbReference type="PANTHER" id="PTHR37478">
    <property type="match status" value="1"/>
</dbReference>
<reference evidence="3 4" key="1">
    <citation type="journal article" date="2015" name="Int. J. Syst. Evol. Microbiol.">
        <title>Carboxylicivirga linearis sp. nov., isolated from a sea cucumber culture pond.</title>
        <authorList>
            <person name="Wang F.Q."/>
            <person name="Zhou Y.X."/>
            <person name="Lin X.Z."/>
            <person name="Chen G.J."/>
            <person name="Du Z.J."/>
        </authorList>
    </citation>
    <scope>NUCLEOTIDE SEQUENCE [LARGE SCALE GENOMIC DNA]</scope>
    <source>
        <strain evidence="3 4">FB218</strain>
    </source>
</reference>
<organism evidence="3 4">
    <name type="scientific">Carboxylicivirga linearis</name>
    <dbReference type="NCBI Taxonomy" id="1628157"/>
    <lineage>
        <taxon>Bacteria</taxon>
        <taxon>Pseudomonadati</taxon>
        <taxon>Bacteroidota</taxon>
        <taxon>Bacteroidia</taxon>
        <taxon>Marinilabiliales</taxon>
        <taxon>Marinilabiliaceae</taxon>
        <taxon>Carboxylicivirga</taxon>
    </lineage>
</organism>
<evidence type="ECO:0000256" key="1">
    <source>
        <dbReference type="ARBA" id="ARBA00009350"/>
    </source>
</evidence>
<dbReference type="InterPro" id="IPR002852">
    <property type="entry name" value="UPF0251"/>
</dbReference>
<name>A0ABS5JUN4_9BACT</name>
<comment type="caution">
    <text evidence="3">The sequence shown here is derived from an EMBL/GenBank/DDBJ whole genome shotgun (WGS) entry which is preliminary data.</text>
</comment>